<dbReference type="SUPFAM" id="SSF52029">
    <property type="entry name" value="GroEL apical domain-like"/>
    <property type="match status" value="1"/>
</dbReference>
<dbReference type="PRINTS" id="PR00304">
    <property type="entry name" value="TCOMPLEXTCP1"/>
</dbReference>
<dbReference type="InterPro" id="IPR012717">
    <property type="entry name" value="Chap_CCT_delta"/>
</dbReference>
<evidence type="ECO:0000256" key="1">
    <source>
        <dbReference type="ARBA" id="ARBA00004496"/>
    </source>
</evidence>
<dbReference type="InterPro" id="IPR053374">
    <property type="entry name" value="TCP-1_chaperonin"/>
</dbReference>
<keyword evidence="7 8" id="KW-0143">Chaperone</keyword>
<dbReference type="Gene3D" id="3.30.260.10">
    <property type="entry name" value="TCP-1-like chaperonin intermediate domain"/>
    <property type="match status" value="1"/>
</dbReference>
<evidence type="ECO:0000313" key="10">
    <source>
        <dbReference type="EMBL" id="CAD9769759.1"/>
    </source>
</evidence>
<dbReference type="NCBIfam" id="NF041082">
    <property type="entry name" value="thermosome_alpha"/>
    <property type="match status" value="1"/>
</dbReference>
<dbReference type="InterPro" id="IPR002423">
    <property type="entry name" value="Cpn60/GroEL/TCP-1"/>
</dbReference>
<dbReference type="NCBIfam" id="NF041083">
    <property type="entry name" value="thermosome_beta"/>
    <property type="match status" value="1"/>
</dbReference>
<evidence type="ECO:0000256" key="3">
    <source>
        <dbReference type="ARBA" id="ARBA00016107"/>
    </source>
</evidence>
<keyword evidence="6 8" id="KW-0067">ATP-binding</keyword>
<gene>
    <name evidence="10" type="ORF">LSP00402_LOCUS13742</name>
</gene>
<dbReference type="AlphaFoldDB" id="A0A7S2XCB7"/>
<dbReference type="InterPro" id="IPR027410">
    <property type="entry name" value="TCP-1-like_intermed_sf"/>
</dbReference>
<dbReference type="InterPro" id="IPR054827">
    <property type="entry name" value="thermosome_alpha"/>
</dbReference>
<proteinExistence type="inferred from homology"/>
<dbReference type="GO" id="GO:0051082">
    <property type="term" value="F:unfolded protein binding"/>
    <property type="evidence" value="ECO:0007669"/>
    <property type="project" value="InterPro"/>
</dbReference>
<evidence type="ECO:0000256" key="4">
    <source>
        <dbReference type="ARBA" id="ARBA00022490"/>
    </source>
</evidence>
<dbReference type="GO" id="GO:0016887">
    <property type="term" value="F:ATP hydrolysis activity"/>
    <property type="evidence" value="ECO:0007669"/>
    <property type="project" value="InterPro"/>
</dbReference>
<protein>
    <recommendedName>
        <fullName evidence="3 9">T-complex protein 1 subunit delta</fullName>
    </recommendedName>
</protein>
<evidence type="ECO:0000256" key="9">
    <source>
        <dbReference type="RuleBase" id="RU004192"/>
    </source>
</evidence>
<evidence type="ECO:0000256" key="2">
    <source>
        <dbReference type="ARBA" id="ARBA00008020"/>
    </source>
</evidence>
<dbReference type="InterPro" id="IPR027413">
    <property type="entry name" value="GROEL-like_equatorial_sf"/>
</dbReference>
<evidence type="ECO:0000256" key="5">
    <source>
        <dbReference type="ARBA" id="ARBA00022741"/>
    </source>
</evidence>
<dbReference type="PANTHER" id="PTHR11353">
    <property type="entry name" value="CHAPERONIN"/>
    <property type="match status" value="1"/>
</dbReference>
<dbReference type="Pfam" id="PF00118">
    <property type="entry name" value="Cpn60_TCP1"/>
    <property type="match status" value="1"/>
</dbReference>
<accession>A0A7S2XCB7</accession>
<dbReference type="GO" id="GO:0005524">
    <property type="term" value="F:ATP binding"/>
    <property type="evidence" value="ECO:0007669"/>
    <property type="project" value="UniProtKB-KW"/>
</dbReference>
<dbReference type="Gene3D" id="1.10.560.10">
    <property type="entry name" value="GroEL-like equatorial domain"/>
    <property type="match status" value="1"/>
</dbReference>
<dbReference type="GO" id="GO:0140662">
    <property type="term" value="F:ATP-dependent protein folding chaperone"/>
    <property type="evidence" value="ECO:0007669"/>
    <property type="project" value="InterPro"/>
</dbReference>
<dbReference type="CDD" id="cd03338">
    <property type="entry name" value="TCP1_delta"/>
    <property type="match status" value="1"/>
</dbReference>
<dbReference type="Gene3D" id="3.50.7.10">
    <property type="entry name" value="GroEL"/>
    <property type="match status" value="1"/>
</dbReference>
<dbReference type="SUPFAM" id="SSF54849">
    <property type="entry name" value="GroEL-intermediate domain like"/>
    <property type="match status" value="1"/>
</dbReference>
<dbReference type="NCBIfam" id="TIGR02342">
    <property type="entry name" value="chap_CCT_delta"/>
    <property type="match status" value="1"/>
</dbReference>
<dbReference type="FunFam" id="3.50.7.10:FF:000010">
    <property type="entry name" value="T-complex protein 1 subunit delta"/>
    <property type="match status" value="1"/>
</dbReference>
<dbReference type="InterPro" id="IPR027409">
    <property type="entry name" value="GroEL-like_apical_dom_sf"/>
</dbReference>
<dbReference type="PROSITE" id="PS00995">
    <property type="entry name" value="TCP1_3"/>
    <property type="match status" value="1"/>
</dbReference>
<dbReference type="EMBL" id="HBHP01022081">
    <property type="protein sequence ID" value="CAD9769759.1"/>
    <property type="molecule type" value="Transcribed_RNA"/>
</dbReference>
<name>A0A7S2XCB7_9EUKA</name>
<evidence type="ECO:0000256" key="6">
    <source>
        <dbReference type="ARBA" id="ARBA00022840"/>
    </source>
</evidence>
<dbReference type="GO" id="GO:0005737">
    <property type="term" value="C:cytoplasm"/>
    <property type="evidence" value="ECO:0007669"/>
    <property type="project" value="UniProtKB-SubCell"/>
</dbReference>
<dbReference type="InterPro" id="IPR002194">
    <property type="entry name" value="Chaperonin_TCP-1_CS"/>
</dbReference>
<dbReference type="SUPFAM" id="SSF48592">
    <property type="entry name" value="GroEL equatorial domain-like"/>
    <property type="match status" value="1"/>
</dbReference>
<evidence type="ECO:0000256" key="7">
    <source>
        <dbReference type="ARBA" id="ARBA00023186"/>
    </source>
</evidence>
<evidence type="ECO:0000256" key="8">
    <source>
        <dbReference type="RuleBase" id="RU004187"/>
    </source>
</evidence>
<sequence length="528" mass="56417">MSGDNSKFAGNEQQRDVRSSNIVAAKAVANCIRTSLGPKGMDKMIQTASGEVTITNDGATILGKMEVQHPAAKMLMDLSAAQDVEAGDGTTSVVVICGALLSAAERLLTRGLHPSVISESWQQAAAEAVKILSSEKVAIPIDLTDRKNLIKTASTSLNSKVIGGYSDVLAPLAVDAVLGVCEDIKTATSVDLSDIKIVKKMHGTLEDTELILDGLVLDRGCVKAAGGPTKMEDCKIGLIQFCLSAPKTDMENSVIVRDSSQIDRIFREERRYILKMIKKIIKSGCNVLLVQKSILRDATSELAQHYLAKKKIMLVTDIERKDIEFISKSLGCQPIAHIDAFAPEMLGTAKSVAEDSSGGGKIIRISGVKNPGKAATILLNASNRLVLDEAERSLHDALCVVRCLVKMRYLTAGGAANEAELTYQLGKKAKTMGGVVGYCTKAFAEALEVIPYTLAENAGLHPIKIVTKLRKEHSEGKSTAGINIKSGTISNMVEENVLQPLLVSVSAIKLATETVQAILKIDDIVPVR</sequence>
<organism evidence="10">
    <name type="scientific">Lotharella oceanica</name>
    <dbReference type="NCBI Taxonomy" id="641309"/>
    <lineage>
        <taxon>Eukaryota</taxon>
        <taxon>Sar</taxon>
        <taxon>Rhizaria</taxon>
        <taxon>Cercozoa</taxon>
        <taxon>Chlorarachniophyceae</taxon>
        <taxon>Lotharella</taxon>
    </lineage>
</organism>
<dbReference type="InterPro" id="IPR017998">
    <property type="entry name" value="Chaperone_TCP-1"/>
</dbReference>
<dbReference type="PROSITE" id="PS00751">
    <property type="entry name" value="TCP1_2"/>
    <property type="match status" value="1"/>
</dbReference>
<comment type="similarity">
    <text evidence="2 8">Belongs to the TCP-1 chaperonin family.</text>
</comment>
<comment type="subcellular location">
    <subcellularLocation>
        <location evidence="1">Cytoplasm</location>
    </subcellularLocation>
</comment>
<keyword evidence="4" id="KW-0963">Cytoplasm</keyword>
<keyword evidence="5 8" id="KW-0547">Nucleotide-binding</keyword>
<dbReference type="PROSITE" id="PS00750">
    <property type="entry name" value="TCP1_1"/>
    <property type="match status" value="1"/>
</dbReference>
<reference evidence="10" key="1">
    <citation type="submission" date="2021-01" db="EMBL/GenBank/DDBJ databases">
        <authorList>
            <person name="Corre E."/>
            <person name="Pelletier E."/>
            <person name="Niang G."/>
            <person name="Scheremetjew M."/>
            <person name="Finn R."/>
            <person name="Kale V."/>
            <person name="Holt S."/>
            <person name="Cochrane G."/>
            <person name="Meng A."/>
            <person name="Brown T."/>
            <person name="Cohen L."/>
        </authorList>
    </citation>
    <scope>NUCLEOTIDE SEQUENCE</scope>
    <source>
        <strain evidence="10">CCMP622</strain>
    </source>
</reference>